<evidence type="ECO:0000259" key="2">
    <source>
        <dbReference type="Pfam" id="PF04909"/>
    </source>
</evidence>
<protein>
    <recommendedName>
        <fullName evidence="2">Amidohydrolase-related domain-containing protein</fullName>
    </recommendedName>
</protein>
<accession>A0A7S8FGB7</accession>
<dbReference type="PANTHER" id="PTHR21240">
    <property type="entry name" value="2-AMINO-3-CARBOXYLMUCONATE-6-SEMIALDEHYDE DECARBOXYLASE"/>
    <property type="match status" value="1"/>
</dbReference>
<dbReference type="Proteomes" id="UP000593737">
    <property type="component" value="Chromosome"/>
</dbReference>
<dbReference type="GO" id="GO:0016831">
    <property type="term" value="F:carboxy-lyase activity"/>
    <property type="evidence" value="ECO:0007669"/>
    <property type="project" value="InterPro"/>
</dbReference>
<dbReference type="PANTHER" id="PTHR21240:SF28">
    <property type="entry name" value="ISO-OROTATE DECARBOXYLASE (EUROFUNG)"/>
    <property type="match status" value="1"/>
</dbReference>
<dbReference type="GO" id="GO:0005737">
    <property type="term" value="C:cytoplasm"/>
    <property type="evidence" value="ECO:0007669"/>
    <property type="project" value="TreeGrafter"/>
</dbReference>
<name>A0A7S8FGB7_9BACT</name>
<dbReference type="EMBL" id="CP047423">
    <property type="protein sequence ID" value="QPD05304.1"/>
    <property type="molecule type" value="Genomic_DNA"/>
</dbReference>
<dbReference type="GO" id="GO:0019748">
    <property type="term" value="P:secondary metabolic process"/>
    <property type="evidence" value="ECO:0007669"/>
    <property type="project" value="TreeGrafter"/>
</dbReference>
<sequence>MTHFSHHFTDDASRDTARKSLIDCHVHLAALPDGDNGCYISPKLLRSPLFRFLLWKHDLSPAHPHEANQQYLNDLITELRASRHVSKAVLLGMDGFYDQSGLLNRRHTDFLVSNDYVFKTVSANPDIFLAGPSVNPQREDAIDEVHRCGDAGAVLIKVLPNAQHFDPADPKYVPFYRALAERKLPFLSHVGYEFSLIGKDQSLGDPKRLRLALDEGVTVIAAHACSYGLMLYEKFLPTFRELARRYPHFYADISALTQPHRMKMLLHLRHQPDLQSRLFFGTDYPLSVFHVAAWGRVCPGTLWRMIRTKNRFDRQVEVCTGLGLGFRSFGELLTPSTSH</sequence>
<evidence type="ECO:0000313" key="3">
    <source>
        <dbReference type="EMBL" id="QPD05304.1"/>
    </source>
</evidence>
<feature type="domain" description="Amidohydrolase-related" evidence="2">
    <location>
        <begin position="22"/>
        <end position="288"/>
    </location>
</feature>
<evidence type="ECO:0000256" key="1">
    <source>
        <dbReference type="ARBA" id="ARBA00023239"/>
    </source>
</evidence>
<dbReference type="Gene3D" id="3.20.20.140">
    <property type="entry name" value="Metal-dependent hydrolases"/>
    <property type="match status" value="1"/>
</dbReference>
<reference evidence="3 4" key="1">
    <citation type="journal article" date="2020" name="ISME J.">
        <title>Enrichment and physiological characterization of a novel comammox Nitrospira indicates ammonium inhibition of complete nitrification.</title>
        <authorList>
            <person name="Sakoula D."/>
            <person name="Koch H."/>
            <person name="Frank J."/>
            <person name="Jetten M.S.M."/>
            <person name="van Kessel M.A.H.J."/>
            <person name="Lucker S."/>
        </authorList>
    </citation>
    <scope>NUCLEOTIDE SEQUENCE [LARGE SCALE GENOMIC DNA]</scope>
    <source>
        <strain evidence="3">Comreactor17</strain>
    </source>
</reference>
<dbReference type="GO" id="GO:0016787">
    <property type="term" value="F:hydrolase activity"/>
    <property type="evidence" value="ECO:0007669"/>
    <property type="project" value="InterPro"/>
</dbReference>
<dbReference type="InterPro" id="IPR032465">
    <property type="entry name" value="ACMSD"/>
</dbReference>
<dbReference type="AlphaFoldDB" id="A0A7S8FGB7"/>
<keyword evidence="1" id="KW-0456">Lyase</keyword>
<dbReference type="SUPFAM" id="SSF51556">
    <property type="entry name" value="Metallo-dependent hydrolases"/>
    <property type="match status" value="1"/>
</dbReference>
<dbReference type="InterPro" id="IPR006680">
    <property type="entry name" value="Amidohydro-rel"/>
</dbReference>
<dbReference type="InterPro" id="IPR032466">
    <property type="entry name" value="Metal_Hydrolase"/>
</dbReference>
<organism evidence="3 4">
    <name type="scientific">Candidatus Nitrospira kreftii</name>
    <dbReference type="NCBI Taxonomy" id="2652173"/>
    <lineage>
        <taxon>Bacteria</taxon>
        <taxon>Pseudomonadati</taxon>
        <taxon>Nitrospirota</taxon>
        <taxon>Nitrospiria</taxon>
        <taxon>Nitrospirales</taxon>
        <taxon>Nitrospiraceae</taxon>
        <taxon>Nitrospira</taxon>
    </lineage>
</organism>
<gene>
    <name evidence="3" type="ORF">Nkreftii_003078</name>
</gene>
<proteinExistence type="predicted"/>
<dbReference type="KEGG" id="nkf:Nkreftii_003078"/>
<dbReference type="Pfam" id="PF04909">
    <property type="entry name" value="Amidohydro_2"/>
    <property type="match status" value="1"/>
</dbReference>
<evidence type="ECO:0000313" key="4">
    <source>
        <dbReference type="Proteomes" id="UP000593737"/>
    </source>
</evidence>